<sequence length="315" mass="33780">MHKIPPGLYCLSAVQATRVHKDCRGRSWRRKDQRPVTSGLNLTAVAAVYNAPLHRQTGIVAGFIGLANAEVSGPLAPSRHSGCRVFARLLFIALLLTLSACSSSPSNSGPLKAGEYRVKRGDTLYSIASRNGTNWKEVARLNGLKAPYTVEVGQVLRVGGAARATRVVSSKSRTTASKGRTAPPAPAPMPKVTLKGWSWPLRGVLIGRFSPTGKLNQGIRIATTQGQPIHATLGGKVAFAGYMRGYGNLMILQHGPSYTSTYAYNSRLLVKEGQMVIKGQKIAEAGSQDTDRAQLYFEIRANGVPVDPLRLLPPG</sequence>
<dbReference type="Pfam" id="PF01476">
    <property type="entry name" value="LysM"/>
    <property type="match status" value="1"/>
</dbReference>
<dbReference type="Gene3D" id="3.10.350.10">
    <property type="entry name" value="LysM domain"/>
    <property type="match status" value="1"/>
</dbReference>
<dbReference type="InterPro" id="IPR018392">
    <property type="entry name" value="LysM"/>
</dbReference>
<dbReference type="KEGG" id="pprc:PFLCHA0_c30040"/>
<evidence type="ECO:0000259" key="3">
    <source>
        <dbReference type="PROSITE" id="PS51782"/>
    </source>
</evidence>
<gene>
    <name evidence="4" type="ORF">PFLCHA0_c30040</name>
</gene>
<dbReference type="SMART" id="SM00257">
    <property type="entry name" value="LysM"/>
    <property type="match status" value="1"/>
</dbReference>
<dbReference type="PANTHER" id="PTHR21666">
    <property type="entry name" value="PEPTIDASE-RELATED"/>
    <property type="match status" value="1"/>
</dbReference>
<protein>
    <submittedName>
        <fullName evidence="4">Lipoprotein nlpD/lppB</fullName>
    </submittedName>
</protein>
<proteinExistence type="inferred from homology"/>
<reference evidence="5" key="1">
    <citation type="journal article" date="2014" name="Genome Announc.">
        <title>Full-genome sequence of the plant growth-promoting bacterium Pseudomonas protegens CHA0.</title>
        <authorList>
            <person name="Jousset A."/>
            <person name="Schuldes J."/>
            <person name="Keel C."/>
            <person name="Maurhofer M."/>
            <person name="Daniel R."/>
            <person name="Scheu S."/>
            <person name="Thuermer A."/>
        </authorList>
    </citation>
    <scope>NUCLEOTIDE SEQUENCE [LARGE SCALE GENOMIC DNA]</scope>
    <source>
        <strain evidence="5">DSM 19095 / LMG 27888 / CFBP 6595 / CHA0</strain>
    </source>
</reference>
<dbReference type="CDD" id="cd12797">
    <property type="entry name" value="M23_peptidase"/>
    <property type="match status" value="1"/>
</dbReference>
<dbReference type="Gene3D" id="2.70.70.10">
    <property type="entry name" value="Glucose Permease (Domain IIA)"/>
    <property type="match status" value="1"/>
</dbReference>
<feature type="region of interest" description="Disordered" evidence="2">
    <location>
        <begin position="167"/>
        <end position="189"/>
    </location>
</feature>
<dbReference type="PROSITE" id="PS51782">
    <property type="entry name" value="LYSM"/>
    <property type="match status" value="1"/>
</dbReference>
<accession>A0A2C9EM89</accession>
<keyword evidence="4" id="KW-0449">Lipoprotein</keyword>
<evidence type="ECO:0000256" key="2">
    <source>
        <dbReference type="SAM" id="MobiDB-lite"/>
    </source>
</evidence>
<dbReference type="AlphaFoldDB" id="A0A2C9EM89"/>
<dbReference type="Proteomes" id="UP000013940">
    <property type="component" value="Chromosome"/>
</dbReference>
<dbReference type="eggNOG" id="COG4942">
    <property type="taxonomic scope" value="Bacteria"/>
</dbReference>
<dbReference type="PANTHER" id="PTHR21666:SF263">
    <property type="entry name" value="MUREIN HYDROLASE ACTIVATOR NLPD"/>
    <property type="match status" value="1"/>
</dbReference>
<dbReference type="GO" id="GO:0009279">
    <property type="term" value="C:cell outer membrane"/>
    <property type="evidence" value="ECO:0007669"/>
    <property type="project" value="TreeGrafter"/>
</dbReference>
<feature type="domain" description="LysM" evidence="3">
    <location>
        <begin position="114"/>
        <end position="158"/>
    </location>
</feature>
<feature type="compositionally biased region" description="Polar residues" evidence="2">
    <location>
        <begin position="167"/>
        <end position="178"/>
    </location>
</feature>
<dbReference type="Pfam" id="PF01551">
    <property type="entry name" value="Peptidase_M23"/>
    <property type="match status" value="1"/>
</dbReference>
<dbReference type="InterPro" id="IPR036779">
    <property type="entry name" value="LysM_dom_sf"/>
</dbReference>
<evidence type="ECO:0000313" key="4">
    <source>
        <dbReference type="EMBL" id="AGL84774.1"/>
    </source>
</evidence>
<evidence type="ECO:0000313" key="5">
    <source>
        <dbReference type="Proteomes" id="UP000013940"/>
    </source>
</evidence>
<evidence type="ECO:0000256" key="1">
    <source>
        <dbReference type="ARBA" id="ARBA00038420"/>
    </source>
</evidence>
<name>A0A2C9EM89_PSEPH</name>
<dbReference type="GO" id="GO:0032153">
    <property type="term" value="C:cell division site"/>
    <property type="evidence" value="ECO:0007669"/>
    <property type="project" value="TreeGrafter"/>
</dbReference>
<dbReference type="EMBL" id="CP003190">
    <property type="protein sequence ID" value="AGL84774.1"/>
    <property type="molecule type" value="Genomic_DNA"/>
</dbReference>
<dbReference type="InterPro" id="IPR011055">
    <property type="entry name" value="Dup_hybrid_motif"/>
</dbReference>
<comment type="similarity">
    <text evidence="1">Belongs to the E.coli NlpD/Haemophilus LppB family.</text>
</comment>
<dbReference type="SUPFAM" id="SSF51261">
    <property type="entry name" value="Duplicated hybrid motif"/>
    <property type="match status" value="1"/>
</dbReference>
<organism evidence="4 5">
    <name type="scientific">Pseudomonas protegens (strain DSM 19095 / LMG 27888 / CFBP 6595 / CHA0)</name>
    <dbReference type="NCBI Taxonomy" id="1124983"/>
    <lineage>
        <taxon>Bacteria</taxon>
        <taxon>Pseudomonadati</taxon>
        <taxon>Pseudomonadota</taxon>
        <taxon>Gammaproteobacteria</taxon>
        <taxon>Pseudomonadales</taxon>
        <taxon>Pseudomonadaceae</taxon>
        <taxon>Pseudomonas</taxon>
    </lineage>
</organism>
<dbReference type="GO" id="GO:0004222">
    <property type="term" value="F:metalloendopeptidase activity"/>
    <property type="evidence" value="ECO:0007669"/>
    <property type="project" value="TreeGrafter"/>
</dbReference>
<dbReference type="InterPro" id="IPR050570">
    <property type="entry name" value="Cell_wall_metabolism_enzyme"/>
</dbReference>
<dbReference type="HOGENOM" id="CLU_029425_0_4_6"/>
<dbReference type="CDD" id="cd00118">
    <property type="entry name" value="LysM"/>
    <property type="match status" value="1"/>
</dbReference>
<dbReference type="InterPro" id="IPR016047">
    <property type="entry name" value="M23ase_b-sheet_dom"/>
</dbReference>